<evidence type="ECO:0000313" key="2">
    <source>
        <dbReference type="Proteomes" id="UP001165186"/>
    </source>
</evidence>
<gene>
    <name evidence="1" type="primary">g7853</name>
    <name evidence="1" type="ORF">NpPPO83_00007853</name>
</gene>
<proteinExistence type="predicted"/>
<dbReference type="Proteomes" id="UP001165186">
    <property type="component" value="Unassembled WGS sequence"/>
</dbReference>
<organism evidence="1 2">
    <name type="scientific">Neofusicoccum parvum</name>
    <dbReference type="NCBI Taxonomy" id="310453"/>
    <lineage>
        <taxon>Eukaryota</taxon>
        <taxon>Fungi</taxon>
        <taxon>Dikarya</taxon>
        <taxon>Ascomycota</taxon>
        <taxon>Pezizomycotina</taxon>
        <taxon>Dothideomycetes</taxon>
        <taxon>Dothideomycetes incertae sedis</taxon>
        <taxon>Botryosphaeriales</taxon>
        <taxon>Botryosphaeriaceae</taxon>
        <taxon>Neofusicoccum</taxon>
    </lineage>
</organism>
<reference evidence="1" key="1">
    <citation type="submission" date="2024-09" db="EMBL/GenBank/DDBJ databases">
        <title>Draft Genome Sequences of Neofusicoccum parvum.</title>
        <authorList>
            <person name="Ashida A."/>
            <person name="Camagna M."/>
            <person name="Tanaka A."/>
            <person name="Takemoto D."/>
        </authorList>
    </citation>
    <scope>NUCLEOTIDE SEQUENCE</scope>
    <source>
        <strain evidence="1">PPO83</strain>
    </source>
</reference>
<accession>A0ACB5SKC2</accession>
<dbReference type="EMBL" id="BSXG01000120">
    <property type="protein sequence ID" value="GME45695.1"/>
    <property type="molecule type" value="Genomic_DNA"/>
</dbReference>
<sequence length="458" mass="51831">MSAHAVRLHPLRLSHRPALSARPRPPAAPRSITVDGPSAAHARLQPGPESLNAQIQRGIGAARQLDVLRNAFLAPGDARLQPARRPDRRPAPPTDRLTVVLRLLDRCEYRSDYLNLVSSVLQLPRADTAFKFDGVRLVCNALWYRLRDAPPQDADHKMLLLAHHIRFKLEDAQVMLPWSLVAVGLLCATNCHSVPAMKLYLHAYQNLQQRMPHYLFARLLDNVANAPSRVVMTNASRRPWSTEHASAALLGFDDAPVDAPYDLSTFVPRDNWYCLDRWLKALAQFRSYDHLRVEWALWLENQLRLAPEPCSCPPMAVALNATAKNSDRAPMWRLRDAGKWDTKYRGDLMFIEAFRRVGAVEEAWMVLKESGIPFDVLKRRTQAALLAHPEYAAPELWTDDMRALMLQTYADELARIETVYGVDWVWDEQSGTGYHRLLDGSVLRSLDDDAGSSADSEF</sequence>
<protein>
    <submittedName>
        <fullName evidence="1">Uncharacterized protein</fullName>
    </submittedName>
</protein>
<evidence type="ECO:0000313" key="1">
    <source>
        <dbReference type="EMBL" id="GME45695.1"/>
    </source>
</evidence>
<name>A0ACB5SKC2_9PEZI</name>
<comment type="caution">
    <text evidence="1">The sequence shown here is derived from an EMBL/GenBank/DDBJ whole genome shotgun (WGS) entry which is preliminary data.</text>
</comment>
<keyword evidence="2" id="KW-1185">Reference proteome</keyword>